<organism evidence="1 2">
    <name type="scientific">Aureococcus anophagefferens</name>
    <name type="common">Harmful bloom alga</name>
    <dbReference type="NCBI Taxonomy" id="44056"/>
    <lineage>
        <taxon>Eukaryota</taxon>
        <taxon>Sar</taxon>
        <taxon>Stramenopiles</taxon>
        <taxon>Ochrophyta</taxon>
        <taxon>Pelagophyceae</taxon>
        <taxon>Pelagomonadales</taxon>
        <taxon>Pelagomonadaceae</taxon>
        <taxon>Aureococcus</taxon>
    </lineage>
</organism>
<reference evidence="1 2" key="1">
    <citation type="submission" date="2024-03" db="EMBL/GenBank/DDBJ databases">
        <title>Aureococcus anophagefferens CCMP1851 and Kratosvirus quantuckense: Draft genome of a second virus-susceptible host strain in the model system.</title>
        <authorList>
            <person name="Chase E."/>
            <person name="Truchon A.R."/>
            <person name="Schepens W."/>
            <person name="Wilhelm S.W."/>
        </authorList>
    </citation>
    <scope>NUCLEOTIDE SEQUENCE [LARGE SCALE GENOMIC DNA]</scope>
    <source>
        <strain evidence="1 2">CCMP1851</strain>
    </source>
</reference>
<gene>
    <name evidence="1" type="ORF">SO694_000611113</name>
</gene>
<dbReference type="Gene3D" id="3.40.50.1580">
    <property type="entry name" value="Nucleoside phosphorylase domain"/>
    <property type="match status" value="1"/>
</dbReference>
<protein>
    <recommendedName>
        <fullName evidence="3">Nucleoside phosphorylase domain-containing protein</fullName>
    </recommendedName>
</protein>
<dbReference type="Proteomes" id="UP001363151">
    <property type="component" value="Unassembled WGS sequence"/>
</dbReference>
<dbReference type="EMBL" id="JBBJCI010000285">
    <property type="protein sequence ID" value="KAK7236253.1"/>
    <property type="molecule type" value="Genomic_DNA"/>
</dbReference>
<accession>A0ABR1FRH9</accession>
<keyword evidence="2" id="KW-1185">Reference proteome</keyword>
<evidence type="ECO:0000313" key="2">
    <source>
        <dbReference type="Proteomes" id="UP001363151"/>
    </source>
</evidence>
<proteinExistence type="predicted"/>
<evidence type="ECO:0008006" key="3">
    <source>
        <dbReference type="Google" id="ProtNLM"/>
    </source>
</evidence>
<sequence>MGSSSGHALRRGVALACAIVACVLYASTRRSPFYGATLRSPRRRRLSLILSADPGDMIGGFSEAAVLLDVAHDLETIDVAKEDLFCPTAHRGDVAGQPVLIVTTGIGATRAALCLDSLLRVYGPEAREVLFLGTAGGSPAVGGILDSDACGAANQGAAAKLVRLGDVCVSPFATDWDCQRCFWAAEPYAKPAPGALAEAPETARSRNACSLHDRWDLFGDFGCSYFTEPSLADEVLAATRNLEHTPRAPPELRAFEAGYWAATGAARGAESWAAAYARAEKRDARAWGYDVCGEATSATYWNGAPYDELARGYVAELMRETAAAYPNGTSRAASSKRDVLAISAMEGAGWMAVLKLSETYLDFAHLPSANVRGVADYTHDPVVRYADDVWLEDATWVSPEGRANATRAGYAFAITTTSTAVLALLQSRGDGLHGDVGIGGRS</sequence>
<evidence type="ECO:0000313" key="1">
    <source>
        <dbReference type="EMBL" id="KAK7236253.1"/>
    </source>
</evidence>
<dbReference type="SUPFAM" id="SSF53167">
    <property type="entry name" value="Purine and uridine phosphorylases"/>
    <property type="match status" value="1"/>
</dbReference>
<dbReference type="InterPro" id="IPR035994">
    <property type="entry name" value="Nucleoside_phosphorylase_sf"/>
</dbReference>
<name>A0ABR1FRH9_AURAN</name>
<comment type="caution">
    <text evidence="1">The sequence shown here is derived from an EMBL/GenBank/DDBJ whole genome shotgun (WGS) entry which is preliminary data.</text>
</comment>